<dbReference type="Proteomes" id="UP001054902">
    <property type="component" value="Unassembled WGS sequence"/>
</dbReference>
<dbReference type="InterPro" id="IPR011993">
    <property type="entry name" value="PH-like_dom_sf"/>
</dbReference>
<dbReference type="SUPFAM" id="SSF50729">
    <property type="entry name" value="PH domain-like"/>
    <property type="match status" value="1"/>
</dbReference>
<evidence type="ECO:0000313" key="2">
    <source>
        <dbReference type="Proteomes" id="UP001054902"/>
    </source>
</evidence>
<sequence>MKIEHIDAINFIPAEGCTDASDYLVRSFVARLKNGFKVKKYGRSKYCRRGGKERILCLHDDGISLTFKGTHGENTIGNLPQLDLRRCKEVRLGKSVDPLHPECFGTPLLRQKCKSRFDLRKSFSLIFPHRTLDITASDSDQYTVLINGFSALCYRIQLATLSLEKVRKEKALEDELSQKKLPSEVIIAAEEVDELTVKSSGSDLSNGDVQVKKSTIDNEVIDSTSMFCDISRLLCIGV</sequence>
<gene>
    <name evidence="1" type="ORF">CTEN210_09828</name>
</gene>
<dbReference type="AlphaFoldDB" id="A0AAD3CW77"/>
<proteinExistence type="predicted"/>
<accession>A0AAD3CW77</accession>
<reference evidence="1 2" key="1">
    <citation type="journal article" date="2021" name="Sci. Rep.">
        <title>The genome of the diatom Chaetoceros tenuissimus carries an ancient integrated fragment of an extant virus.</title>
        <authorList>
            <person name="Hongo Y."/>
            <person name="Kimura K."/>
            <person name="Takaki Y."/>
            <person name="Yoshida Y."/>
            <person name="Baba S."/>
            <person name="Kobayashi G."/>
            <person name="Nagasaki K."/>
            <person name="Hano T."/>
            <person name="Tomaru Y."/>
        </authorList>
    </citation>
    <scope>NUCLEOTIDE SEQUENCE [LARGE SCALE GENOMIC DNA]</scope>
    <source>
        <strain evidence="1 2">NIES-3715</strain>
    </source>
</reference>
<dbReference type="EMBL" id="BLLK01000047">
    <property type="protein sequence ID" value="GFH53352.1"/>
    <property type="molecule type" value="Genomic_DNA"/>
</dbReference>
<name>A0AAD3CW77_9STRA</name>
<organism evidence="1 2">
    <name type="scientific">Chaetoceros tenuissimus</name>
    <dbReference type="NCBI Taxonomy" id="426638"/>
    <lineage>
        <taxon>Eukaryota</taxon>
        <taxon>Sar</taxon>
        <taxon>Stramenopiles</taxon>
        <taxon>Ochrophyta</taxon>
        <taxon>Bacillariophyta</taxon>
        <taxon>Coscinodiscophyceae</taxon>
        <taxon>Chaetocerotophycidae</taxon>
        <taxon>Chaetocerotales</taxon>
        <taxon>Chaetocerotaceae</taxon>
        <taxon>Chaetoceros</taxon>
    </lineage>
</organism>
<evidence type="ECO:0000313" key="1">
    <source>
        <dbReference type="EMBL" id="GFH53352.1"/>
    </source>
</evidence>
<keyword evidence="2" id="KW-1185">Reference proteome</keyword>
<dbReference type="Gene3D" id="2.30.29.30">
    <property type="entry name" value="Pleckstrin-homology domain (PH domain)/Phosphotyrosine-binding domain (PTB)"/>
    <property type="match status" value="1"/>
</dbReference>
<protein>
    <submittedName>
        <fullName evidence="1">Uncharacterized protein</fullName>
    </submittedName>
</protein>
<comment type="caution">
    <text evidence="1">The sequence shown here is derived from an EMBL/GenBank/DDBJ whole genome shotgun (WGS) entry which is preliminary data.</text>
</comment>